<name>A0ABQ1JYR3_9PROT</name>
<proteinExistence type="predicted"/>
<dbReference type="Gene3D" id="2.180.10.10">
    <property type="entry name" value="RHS repeat-associated core"/>
    <property type="match status" value="1"/>
</dbReference>
<dbReference type="EMBL" id="BMKF01000003">
    <property type="protein sequence ID" value="GGB81018.1"/>
    <property type="molecule type" value="Genomic_DNA"/>
</dbReference>
<sequence length="267" mass="26394">MRHASNDNDIGYTGHVQDDLSGLTYMQARYYDPVAARFLSTDPIGYQDQFNLYAYVGNDPVNSIDPTGEWGIFGAAYGAVAGAVGGYVSTGTLKGTVAGAVAGGVVGFVAPQASGYAGAALAVTTAGTASVAGQLTGQVTENVAVGDPALANLSIDLPATALSAATGPTGGTLNASAQTTVAPIRGAVVGSTKGSGQLNSTPGKLVGAVLEGSVAGAGELAGDTLGGGIESAAAGANSRVPTNLTLTDDQGNWSPQLQTNDELERNK</sequence>
<evidence type="ECO:0000313" key="2">
    <source>
        <dbReference type="EMBL" id="GGB81018.1"/>
    </source>
</evidence>
<comment type="caution">
    <text evidence="2">The sequence shown here is derived from an EMBL/GenBank/DDBJ whole genome shotgun (WGS) entry which is preliminary data.</text>
</comment>
<reference evidence="3" key="1">
    <citation type="journal article" date="2019" name="Int. J. Syst. Evol. Microbiol.">
        <title>The Global Catalogue of Microorganisms (GCM) 10K type strain sequencing project: providing services to taxonomists for standard genome sequencing and annotation.</title>
        <authorList>
            <consortium name="The Broad Institute Genomics Platform"/>
            <consortium name="The Broad Institute Genome Sequencing Center for Infectious Disease"/>
            <person name="Wu L."/>
            <person name="Ma J."/>
        </authorList>
    </citation>
    <scope>NUCLEOTIDE SEQUENCE [LARGE SCALE GENOMIC DNA]</scope>
    <source>
        <strain evidence="3">CGMCC 1.15928</strain>
    </source>
</reference>
<feature type="compositionally biased region" description="Polar residues" evidence="1">
    <location>
        <begin position="243"/>
        <end position="260"/>
    </location>
</feature>
<dbReference type="PRINTS" id="PR00394">
    <property type="entry name" value="RHSPROTEIN"/>
</dbReference>
<organism evidence="2 3">
    <name type="scientific">Henriciella pelagia</name>
    <dbReference type="NCBI Taxonomy" id="1977912"/>
    <lineage>
        <taxon>Bacteria</taxon>
        <taxon>Pseudomonadati</taxon>
        <taxon>Pseudomonadota</taxon>
        <taxon>Alphaproteobacteria</taxon>
        <taxon>Hyphomonadales</taxon>
        <taxon>Hyphomonadaceae</taxon>
        <taxon>Henriciella</taxon>
    </lineage>
</organism>
<feature type="region of interest" description="Disordered" evidence="1">
    <location>
        <begin position="243"/>
        <end position="267"/>
    </location>
</feature>
<dbReference type="Proteomes" id="UP000628854">
    <property type="component" value="Unassembled WGS sequence"/>
</dbReference>
<dbReference type="RefSeq" id="WP_084394813.1">
    <property type="nucleotide sequence ID" value="NZ_BMKF01000003.1"/>
</dbReference>
<protein>
    <recommendedName>
        <fullName evidence="4">RHS repeat-associated core domain-containing protein</fullName>
    </recommendedName>
</protein>
<evidence type="ECO:0000256" key="1">
    <source>
        <dbReference type="SAM" id="MobiDB-lite"/>
    </source>
</evidence>
<dbReference type="PANTHER" id="PTHR32305:SF15">
    <property type="entry name" value="PROTEIN RHSA-RELATED"/>
    <property type="match status" value="1"/>
</dbReference>
<evidence type="ECO:0000313" key="3">
    <source>
        <dbReference type="Proteomes" id="UP000628854"/>
    </source>
</evidence>
<dbReference type="PANTHER" id="PTHR32305">
    <property type="match status" value="1"/>
</dbReference>
<dbReference type="InterPro" id="IPR022385">
    <property type="entry name" value="Rhs_assc_core"/>
</dbReference>
<gene>
    <name evidence="2" type="ORF">GCM10011503_32260</name>
</gene>
<dbReference type="NCBIfam" id="TIGR03696">
    <property type="entry name" value="Rhs_assc_core"/>
    <property type="match status" value="1"/>
</dbReference>
<evidence type="ECO:0008006" key="4">
    <source>
        <dbReference type="Google" id="ProtNLM"/>
    </source>
</evidence>
<keyword evidence="3" id="KW-1185">Reference proteome</keyword>
<dbReference type="InterPro" id="IPR050708">
    <property type="entry name" value="T6SS_VgrG/RHS"/>
</dbReference>
<accession>A0ABQ1JYR3</accession>